<keyword evidence="3" id="KW-0238">DNA-binding</keyword>
<dbReference type="PRINTS" id="PR00039">
    <property type="entry name" value="HTHLYSR"/>
</dbReference>
<evidence type="ECO:0000256" key="4">
    <source>
        <dbReference type="ARBA" id="ARBA00023163"/>
    </source>
</evidence>
<dbReference type="GO" id="GO:0000976">
    <property type="term" value="F:transcription cis-regulatory region binding"/>
    <property type="evidence" value="ECO:0007669"/>
    <property type="project" value="TreeGrafter"/>
</dbReference>
<comment type="caution">
    <text evidence="6">The sequence shown here is derived from an EMBL/GenBank/DDBJ whole genome shotgun (WGS) entry which is preliminary data.</text>
</comment>
<dbReference type="AlphaFoldDB" id="A0A0V8QEK2"/>
<sequence>MLLEHVIMFCKIANEKSISKVAQANHISQPALSLQMQRLEEELGVKLFERSNRGIQLTKAGIIMQKYGLQFMQSYDNLREELDNLKSSKVTFRIAASPVICDYALPCILYKANQKFPDYSFTLNGFPSNEVIAQIRNEQADLGFIVGNCRDDDIVCNDAFVDKIYLVAKTGYNIKSIHSLDDLKRYPLIMLNENFSSYRLVYNYLKQKGCTTENFKINYHLNTTEAVKSAVIAGHGLAFLPYMAIKKEVYMKELQIIEFPDFNLNYDVHSIYRTKEGSLGTTQKEIIQYLIHNVNKNIC</sequence>
<evidence type="ECO:0000256" key="2">
    <source>
        <dbReference type="ARBA" id="ARBA00023015"/>
    </source>
</evidence>
<dbReference type="Proteomes" id="UP000054874">
    <property type="component" value="Unassembled WGS sequence"/>
</dbReference>
<evidence type="ECO:0000313" key="7">
    <source>
        <dbReference type="Proteomes" id="UP000054874"/>
    </source>
</evidence>
<protein>
    <recommendedName>
        <fullName evidence="5">HTH lysR-type domain-containing protein</fullName>
    </recommendedName>
</protein>
<comment type="similarity">
    <text evidence="1">Belongs to the LysR transcriptional regulatory family.</text>
</comment>
<dbReference type="Pfam" id="PF03466">
    <property type="entry name" value="LysR_substrate"/>
    <property type="match status" value="1"/>
</dbReference>
<keyword evidence="4" id="KW-0804">Transcription</keyword>
<dbReference type="SUPFAM" id="SSF53850">
    <property type="entry name" value="Periplasmic binding protein-like II"/>
    <property type="match status" value="1"/>
</dbReference>
<evidence type="ECO:0000256" key="1">
    <source>
        <dbReference type="ARBA" id="ARBA00009437"/>
    </source>
</evidence>
<dbReference type="Gene3D" id="1.10.10.10">
    <property type="entry name" value="Winged helix-like DNA-binding domain superfamily/Winged helix DNA-binding domain"/>
    <property type="match status" value="1"/>
</dbReference>
<dbReference type="PANTHER" id="PTHR30126:SF40">
    <property type="entry name" value="HTH-TYPE TRANSCRIPTIONAL REGULATOR GLTR"/>
    <property type="match status" value="1"/>
</dbReference>
<dbReference type="PROSITE" id="PS50931">
    <property type="entry name" value="HTH_LYSR"/>
    <property type="match status" value="1"/>
</dbReference>
<dbReference type="PANTHER" id="PTHR30126">
    <property type="entry name" value="HTH-TYPE TRANSCRIPTIONAL REGULATOR"/>
    <property type="match status" value="1"/>
</dbReference>
<dbReference type="FunFam" id="1.10.10.10:FF:000001">
    <property type="entry name" value="LysR family transcriptional regulator"/>
    <property type="match status" value="1"/>
</dbReference>
<dbReference type="EMBL" id="LNAM01000153">
    <property type="protein sequence ID" value="KSV59013.1"/>
    <property type="molecule type" value="Genomic_DNA"/>
</dbReference>
<gene>
    <name evidence="6" type="ORF">ASU35_01445</name>
</gene>
<organism evidence="6 7">
    <name type="scientific">Acetivibrio ethanolgignens</name>
    <dbReference type="NCBI Taxonomy" id="290052"/>
    <lineage>
        <taxon>Bacteria</taxon>
        <taxon>Bacillati</taxon>
        <taxon>Bacillota</taxon>
        <taxon>Clostridia</taxon>
        <taxon>Eubacteriales</taxon>
        <taxon>Oscillospiraceae</taxon>
        <taxon>Acetivibrio</taxon>
    </lineage>
</organism>
<feature type="domain" description="HTH lysR-type" evidence="5">
    <location>
        <begin position="1"/>
        <end position="58"/>
    </location>
</feature>
<dbReference type="STRING" id="290052.ASU35_01445"/>
<evidence type="ECO:0000256" key="3">
    <source>
        <dbReference type="ARBA" id="ARBA00023125"/>
    </source>
</evidence>
<dbReference type="Gene3D" id="3.40.190.290">
    <property type="match status" value="1"/>
</dbReference>
<dbReference type="RefSeq" id="WP_058352648.1">
    <property type="nucleotide sequence ID" value="NZ_CABMMD010000153.1"/>
</dbReference>
<name>A0A0V8QEK2_9FIRM</name>
<dbReference type="InterPro" id="IPR036388">
    <property type="entry name" value="WH-like_DNA-bd_sf"/>
</dbReference>
<dbReference type="GO" id="GO:0003700">
    <property type="term" value="F:DNA-binding transcription factor activity"/>
    <property type="evidence" value="ECO:0007669"/>
    <property type="project" value="InterPro"/>
</dbReference>
<dbReference type="InterPro" id="IPR036390">
    <property type="entry name" value="WH_DNA-bd_sf"/>
</dbReference>
<accession>A0A0V8QEK2</accession>
<keyword evidence="2" id="KW-0805">Transcription regulation</keyword>
<keyword evidence="7" id="KW-1185">Reference proteome</keyword>
<dbReference type="InterPro" id="IPR005119">
    <property type="entry name" value="LysR_subst-bd"/>
</dbReference>
<dbReference type="Pfam" id="PF00126">
    <property type="entry name" value="HTH_1"/>
    <property type="match status" value="1"/>
</dbReference>
<dbReference type="OrthoDB" id="9778774at2"/>
<dbReference type="InterPro" id="IPR000847">
    <property type="entry name" value="LysR_HTH_N"/>
</dbReference>
<proteinExistence type="inferred from homology"/>
<dbReference type="SUPFAM" id="SSF46785">
    <property type="entry name" value="Winged helix' DNA-binding domain"/>
    <property type="match status" value="1"/>
</dbReference>
<evidence type="ECO:0000259" key="5">
    <source>
        <dbReference type="PROSITE" id="PS50931"/>
    </source>
</evidence>
<reference evidence="6 7" key="1">
    <citation type="submission" date="2015-11" db="EMBL/GenBank/DDBJ databases">
        <title>Butyribacter intestini gen. nov., sp. nov., a butyric acid-producing bacterium of the family Lachnospiraceae isolated from the human faeces.</title>
        <authorList>
            <person name="Zou Y."/>
            <person name="Xue W."/>
            <person name="Luo G."/>
            <person name="Lv M."/>
        </authorList>
    </citation>
    <scope>NUCLEOTIDE SEQUENCE [LARGE SCALE GENOMIC DNA]</scope>
    <source>
        <strain evidence="6 7">ACET-33324</strain>
    </source>
</reference>
<evidence type="ECO:0000313" key="6">
    <source>
        <dbReference type="EMBL" id="KSV59013.1"/>
    </source>
</evidence>